<sequence length="225" mass="24441">MSEHERMDALERRVGAVEAEQLELVEQTRRANEASQRNAVGLDELEDVLTEMALAARDPDALNSALALDTTTSDVADPEHADIAAPDGSAPISATTAQQDQDEPAADVTPQLLVLHEWVGHHLAPWARKVTVTGEGGGIRWCRRWWEHPDAVVRITALFLAYSELCTEDSAVWLSVFLRDHMDPHVGVLTSPIGPFNSCTPTRHSSAVEQLGQDSVPAASAEQSP</sequence>
<dbReference type="EMBL" id="BAABAL010000012">
    <property type="protein sequence ID" value="GAA4009790.1"/>
    <property type="molecule type" value="Genomic_DNA"/>
</dbReference>
<feature type="region of interest" description="Disordered" evidence="2">
    <location>
        <begin position="73"/>
        <end position="105"/>
    </location>
</feature>
<keyword evidence="4" id="KW-1185">Reference proteome</keyword>
<accession>A0ABP7SC24</accession>
<protein>
    <recommendedName>
        <fullName evidence="5">DUF4913 domain-containing protein</fullName>
    </recommendedName>
</protein>
<dbReference type="RefSeq" id="WP_344875987.1">
    <property type="nucleotide sequence ID" value="NZ_BAABAL010000012.1"/>
</dbReference>
<evidence type="ECO:0008006" key="5">
    <source>
        <dbReference type="Google" id="ProtNLM"/>
    </source>
</evidence>
<dbReference type="Pfam" id="PF16259">
    <property type="entry name" value="DUF4913"/>
    <property type="match status" value="1"/>
</dbReference>
<gene>
    <name evidence="3" type="ORF">GCM10022247_34910</name>
</gene>
<evidence type="ECO:0000313" key="3">
    <source>
        <dbReference type="EMBL" id="GAA4009790.1"/>
    </source>
</evidence>
<proteinExistence type="predicted"/>
<organism evidence="3 4">
    <name type="scientific">Allokutzneria multivorans</name>
    <dbReference type="NCBI Taxonomy" id="1142134"/>
    <lineage>
        <taxon>Bacteria</taxon>
        <taxon>Bacillati</taxon>
        <taxon>Actinomycetota</taxon>
        <taxon>Actinomycetes</taxon>
        <taxon>Pseudonocardiales</taxon>
        <taxon>Pseudonocardiaceae</taxon>
        <taxon>Allokutzneria</taxon>
    </lineage>
</organism>
<dbReference type="Proteomes" id="UP001501747">
    <property type="component" value="Unassembled WGS sequence"/>
</dbReference>
<comment type="caution">
    <text evidence="3">The sequence shown here is derived from an EMBL/GenBank/DDBJ whole genome shotgun (WGS) entry which is preliminary data.</text>
</comment>
<reference evidence="4" key="1">
    <citation type="journal article" date="2019" name="Int. J. Syst. Evol. Microbiol.">
        <title>The Global Catalogue of Microorganisms (GCM) 10K type strain sequencing project: providing services to taxonomists for standard genome sequencing and annotation.</title>
        <authorList>
            <consortium name="The Broad Institute Genomics Platform"/>
            <consortium name="The Broad Institute Genome Sequencing Center for Infectious Disease"/>
            <person name="Wu L."/>
            <person name="Ma J."/>
        </authorList>
    </citation>
    <scope>NUCLEOTIDE SEQUENCE [LARGE SCALE GENOMIC DNA]</scope>
    <source>
        <strain evidence="4">JCM 17342</strain>
    </source>
</reference>
<feature type="coiled-coil region" evidence="1">
    <location>
        <begin position="7"/>
        <end position="37"/>
    </location>
</feature>
<dbReference type="InterPro" id="IPR032584">
    <property type="entry name" value="DUF4913"/>
</dbReference>
<evidence type="ECO:0000256" key="2">
    <source>
        <dbReference type="SAM" id="MobiDB-lite"/>
    </source>
</evidence>
<name>A0ABP7SC24_9PSEU</name>
<evidence type="ECO:0000256" key="1">
    <source>
        <dbReference type="SAM" id="Coils"/>
    </source>
</evidence>
<keyword evidence="1" id="KW-0175">Coiled coil</keyword>
<evidence type="ECO:0000313" key="4">
    <source>
        <dbReference type="Proteomes" id="UP001501747"/>
    </source>
</evidence>